<dbReference type="InterPro" id="IPR018661">
    <property type="entry name" value="DUF2093"/>
</dbReference>
<reference evidence="2" key="1">
    <citation type="journal article" date="2019" name="Int. J. Syst. Evol. Microbiol.">
        <title>The Global Catalogue of Microorganisms (GCM) 10K type strain sequencing project: providing services to taxonomists for standard genome sequencing and annotation.</title>
        <authorList>
            <consortium name="The Broad Institute Genomics Platform"/>
            <consortium name="The Broad Institute Genome Sequencing Center for Infectious Disease"/>
            <person name="Wu L."/>
            <person name="Ma J."/>
        </authorList>
    </citation>
    <scope>NUCLEOTIDE SEQUENCE [LARGE SCALE GENOMIC DNA]</scope>
    <source>
        <strain evidence="2">DFY28</strain>
    </source>
</reference>
<proteinExistence type="predicted"/>
<dbReference type="Proteomes" id="UP001597237">
    <property type="component" value="Unassembled WGS sequence"/>
</dbReference>
<evidence type="ECO:0000313" key="2">
    <source>
        <dbReference type="Proteomes" id="UP001597237"/>
    </source>
</evidence>
<gene>
    <name evidence="1" type="ORF">ACFSC0_04005</name>
</gene>
<organism evidence="1 2">
    <name type="scientific">Phenylobacterium terrae</name>
    <dbReference type="NCBI Taxonomy" id="2665495"/>
    <lineage>
        <taxon>Bacteria</taxon>
        <taxon>Pseudomonadati</taxon>
        <taxon>Pseudomonadota</taxon>
        <taxon>Alphaproteobacteria</taxon>
        <taxon>Caulobacterales</taxon>
        <taxon>Caulobacteraceae</taxon>
        <taxon>Phenylobacterium</taxon>
    </lineage>
</organism>
<dbReference type="EMBL" id="JBHUEY010000001">
    <property type="protein sequence ID" value="MFD1782547.1"/>
    <property type="molecule type" value="Genomic_DNA"/>
</dbReference>
<dbReference type="Pfam" id="PF09866">
    <property type="entry name" value="DUF2093"/>
    <property type="match status" value="1"/>
</dbReference>
<sequence length="73" mass="7972">MNAHDRELSAGDIATVHYGDGEFVVLKPGRYVVCAVSGVKIPLEALRYWNPATQEAYAGPAEALQRWKELNGA</sequence>
<dbReference type="RefSeq" id="WP_377280401.1">
    <property type="nucleotide sequence ID" value="NZ_JBHRSI010000001.1"/>
</dbReference>
<keyword evidence="2" id="KW-1185">Reference proteome</keyword>
<evidence type="ECO:0000313" key="1">
    <source>
        <dbReference type="EMBL" id="MFD1782547.1"/>
    </source>
</evidence>
<comment type="caution">
    <text evidence="1">The sequence shown here is derived from an EMBL/GenBank/DDBJ whole genome shotgun (WGS) entry which is preliminary data.</text>
</comment>
<protein>
    <submittedName>
        <fullName evidence="1">DUF2093 domain-containing protein</fullName>
    </submittedName>
</protein>
<name>A0ABW4MX34_9CAUL</name>
<accession>A0ABW4MX34</accession>